<protein>
    <submittedName>
        <fullName evidence="1">Uncharacterized protein</fullName>
    </submittedName>
</protein>
<dbReference type="EMBL" id="JAMWDU010000004">
    <property type="protein sequence ID" value="MCP8888108.1"/>
    <property type="molecule type" value="Genomic_DNA"/>
</dbReference>
<evidence type="ECO:0000313" key="2">
    <source>
        <dbReference type="Proteomes" id="UP001060275"/>
    </source>
</evidence>
<evidence type="ECO:0000313" key="1">
    <source>
        <dbReference type="EMBL" id="MCP8888108.1"/>
    </source>
</evidence>
<accession>A0A9Q4AR41</accession>
<dbReference type="Proteomes" id="UP001060275">
    <property type="component" value="Unassembled WGS sequence"/>
</dbReference>
<sequence length="89" mass="9755">MLDAAAPRKADMSFIPPHGSADQANMVHDIEVVVGNRRVKAHYNIENGIVWAKAADKTYRCPVEATSAAETVKAMLRDMAATAYFLRHA</sequence>
<name>A0A9Q4AR41_9HYPH</name>
<gene>
    <name evidence="1" type="ORF">NF348_13360</name>
</gene>
<dbReference type="RefSeq" id="WP_254676170.1">
    <property type="nucleotide sequence ID" value="NZ_JAMWDU010000004.1"/>
</dbReference>
<proteinExistence type="predicted"/>
<comment type="caution">
    <text evidence="1">The sequence shown here is derived from an EMBL/GenBank/DDBJ whole genome shotgun (WGS) entry which is preliminary data.</text>
</comment>
<organism evidence="1 2">
    <name type="scientific">Devosia ureilytica</name>
    <dbReference type="NCBI Taxonomy" id="2952754"/>
    <lineage>
        <taxon>Bacteria</taxon>
        <taxon>Pseudomonadati</taxon>
        <taxon>Pseudomonadota</taxon>
        <taxon>Alphaproteobacteria</taxon>
        <taxon>Hyphomicrobiales</taxon>
        <taxon>Devosiaceae</taxon>
        <taxon>Devosia</taxon>
    </lineage>
</organism>
<dbReference type="AlphaFoldDB" id="A0A9Q4AR41"/>
<reference evidence="1" key="1">
    <citation type="submission" date="2022-06" db="EMBL/GenBank/DDBJ databases">
        <title>Devosia sp. XJ19-45 genome assembly.</title>
        <authorList>
            <person name="Li B."/>
            <person name="Cai M."/>
            <person name="Nie G."/>
            <person name="Li W."/>
        </authorList>
    </citation>
    <scope>NUCLEOTIDE SEQUENCE</scope>
    <source>
        <strain evidence="1">XJ19-45</strain>
    </source>
</reference>
<keyword evidence="2" id="KW-1185">Reference proteome</keyword>